<dbReference type="InterPro" id="IPR003594">
    <property type="entry name" value="HATPase_dom"/>
</dbReference>
<dbReference type="Pfam" id="PF13581">
    <property type="entry name" value="HATPase_c_2"/>
    <property type="match status" value="1"/>
</dbReference>
<evidence type="ECO:0000313" key="4">
    <source>
        <dbReference type="EMBL" id="GAA2141229.1"/>
    </source>
</evidence>
<feature type="domain" description="Histidine kinase/HSP90-like ATPase" evidence="3">
    <location>
        <begin position="72"/>
        <end position="189"/>
    </location>
</feature>
<dbReference type="SUPFAM" id="SSF55874">
    <property type="entry name" value="ATPase domain of HSP90 chaperone/DNA topoisomerase II/histidine kinase"/>
    <property type="match status" value="1"/>
</dbReference>
<evidence type="ECO:0000256" key="1">
    <source>
        <dbReference type="ARBA" id="ARBA00022527"/>
    </source>
</evidence>
<keyword evidence="1" id="KW-0808">Transferase</keyword>
<dbReference type="Gene3D" id="3.30.565.10">
    <property type="entry name" value="Histidine kinase-like ATPase, C-terminal domain"/>
    <property type="match status" value="1"/>
</dbReference>
<keyword evidence="1" id="KW-0418">Kinase</keyword>
<dbReference type="Proteomes" id="UP001500443">
    <property type="component" value="Unassembled WGS sequence"/>
</dbReference>
<reference evidence="4 5" key="1">
    <citation type="journal article" date="2019" name="Int. J. Syst. Evol. Microbiol.">
        <title>The Global Catalogue of Microorganisms (GCM) 10K type strain sequencing project: providing services to taxonomists for standard genome sequencing and annotation.</title>
        <authorList>
            <consortium name="The Broad Institute Genomics Platform"/>
            <consortium name="The Broad Institute Genome Sequencing Center for Infectious Disease"/>
            <person name="Wu L."/>
            <person name="Ma J."/>
        </authorList>
    </citation>
    <scope>NUCLEOTIDE SEQUENCE [LARGE SCALE GENOMIC DNA]</scope>
    <source>
        <strain evidence="4 5">JCM 15481</strain>
    </source>
</reference>
<dbReference type="EMBL" id="BAAAPF010000230">
    <property type="protein sequence ID" value="GAA2141229.1"/>
    <property type="molecule type" value="Genomic_DNA"/>
</dbReference>
<dbReference type="CDD" id="cd16936">
    <property type="entry name" value="HATPase_RsbW-like"/>
    <property type="match status" value="1"/>
</dbReference>
<dbReference type="PANTHER" id="PTHR35526">
    <property type="entry name" value="ANTI-SIGMA-F FACTOR RSBW-RELATED"/>
    <property type="match status" value="1"/>
</dbReference>
<evidence type="ECO:0000313" key="5">
    <source>
        <dbReference type="Proteomes" id="UP001500443"/>
    </source>
</evidence>
<keyword evidence="1" id="KW-0723">Serine/threonine-protein kinase</keyword>
<dbReference type="InterPro" id="IPR050267">
    <property type="entry name" value="Anti-sigma-factor_SerPK"/>
</dbReference>
<dbReference type="PANTHER" id="PTHR35526:SF3">
    <property type="entry name" value="ANTI-SIGMA-F FACTOR RSBW"/>
    <property type="match status" value="1"/>
</dbReference>
<accession>A0ABN2ZF19</accession>
<evidence type="ECO:0000259" key="3">
    <source>
        <dbReference type="Pfam" id="PF13581"/>
    </source>
</evidence>
<keyword evidence="5" id="KW-1185">Reference proteome</keyword>
<gene>
    <name evidence="4" type="ORF">GCM10009802_51730</name>
</gene>
<sequence length="205" mass="21609">MQGTPAIRRACTQQRSAARLPGTDALMIRQRGAVIAGAARAGHDLRAVRAGAPCSRRRASVVLPGASTATPRCAREIIRAWLVAWQVPAEQTYDSLVVLGELTTNALLHTDSSQIAVSVQLTGRELRRLTVRVVDQGPSAAGWADRRDGPGGDGPGDDGAVSGRGLAVVDALADRWGTARRLAGTSVWAQLAVPASRSHREGDPW</sequence>
<comment type="caution">
    <text evidence="4">The sequence shown here is derived from an EMBL/GenBank/DDBJ whole genome shotgun (WGS) entry which is preliminary data.</text>
</comment>
<evidence type="ECO:0000256" key="2">
    <source>
        <dbReference type="SAM" id="MobiDB-lite"/>
    </source>
</evidence>
<organism evidence="4 5">
    <name type="scientific">Streptomyces synnematoformans</name>
    <dbReference type="NCBI Taxonomy" id="415721"/>
    <lineage>
        <taxon>Bacteria</taxon>
        <taxon>Bacillati</taxon>
        <taxon>Actinomycetota</taxon>
        <taxon>Actinomycetes</taxon>
        <taxon>Kitasatosporales</taxon>
        <taxon>Streptomycetaceae</taxon>
        <taxon>Streptomyces</taxon>
    </lineage>
</organism>
<name>A0ABN2ZF19_9ACTN</name>
<dbReference type="InterPro" id="IPR036890">
    <property type="entry name" value="HATPase_C_sf"/>
</dbReference>
<protein>
    <recommendedName>
        <fullName evidence="3">Histidine kinase/HSP90-like ATPase domain-containing protein</fullName>
    </recommendedName>
</protein>
<feature type="region of interest" description="Disordered" evidence="2">
    <location>
        <begin position="140"/>
        <end position="161"/>
    </location>
</feature>
<proteinExistence type="predicted"/>